<organism evidence="2 3">
    <name type="scientific">Rhodococcus opacus</name>
    <name type="common">Nocardia opaca</name>
    <dbReference type="NCBI Taxonomy" id="37919"/>
    <lineage>
        <taxon>Bacteria</taxon>
        <taxon>Bacillati</taxon>
        <taxon>Actinomycetota</taxon>
        <taxon>Actinomycetes</taxon>
        <taxon>Mycobacteriales</taxon>
        <taxon>Nocardiaceae</taxon>
        <taxon>Rhodococcus</taxon>
    </lineage>
</organism>
<evidence type="ECO:0000256" key="1">
    <source>
        <dbReference type="SAM" id="MobiDB-lite"/>
    </source>
</evidence>
<feature type="compositionally biased region" description="Low complexity" evidence="1">
    <location>
        <begin position="114"/>
        <end position="126"/>
    </location>
</feature>
<dbReference type="RefSeq" id="WP_128642444.1">
    <property type="nucleotide sequence ID" value="NZ_CP008948.1"/>
</dbReference>
<evidence type="ECO:0000313" key="2">
    <source>
        <dbReference type="EMBL" id="AII10346.1"/>
    </source>
</evidence>
<dbReference type="EMBL" id="CP008948">
    <property type="protein sequence ID" value="AII10346.1"/>
    <property type="molecule type" value="Genomic_DNA"/>
</dbReference>
<sequence>MFRVTAVPAGIGAPMSQAEHVDPSPNLGEGPVVAQVTPTAPTPRHQLQRLTGIGASVRQPPRNTVAFDRDRPVSLREMFAHVARDIDHDEPEDPPVAQRQGEGPPPPESGADIGAPNASGAPSASAAPPPAGLTNPNIDELASRLYEPIVTRIKTELWLDRERAGLLSDPRL</sequence>
<proteinExistence type="predicted"/>
<feature type="region of interest" description="Disordered" evidence="1">
    <location>
        <begin position="15"/>
        <end position="43"/>
    </location>
</feature>
<dbReference type="AlphaFoldDB" id="A0A076EX23"/>
<keyword evidence="2" id="KW-0614">Plasmid</keyword>
<accession>A0A076EX23</accession>
<evidence type="ECO:0000313" key="3">
    <source>
        <dbReference type="Proteomes" id="UP000028488"/>
    </source>
</evidence>
<feature type="region of interest" description="Disordered" evidence="1">
    <location>
        <begin position="79"/>
        <end position="137"/>
    </location>
</feature>
<gene>
    <name evidence="2" type="ORF">EP51_39150</name>
</gene>
<protein>
    <submittedName>
        <fullName evidence="2">Uncharacterized protein</fullName>
    </submittedName>
</protein>
<name>A0A076EX23_RHOOP</name>
<reference evidence="2 3" key="1">
    <citation type="submission" date="2014-07" db="EMBL/GenBank/DDBJ databases">
        <title>Genome Sequence of Rhodococcus opacus Strain R7, a Biodegrader of Mono- and Polycyclic Aromatic Hydrocarbons.</title>
        <authorList>
            <person name="Di Gennaro P."/>
            <person name="Zampolli J."/>
            <person name="Presti I."/>
            <person name="Cappelletti M."/>
            <person name="D'Ursi P."/>
            <person name="Orro A."/>
            <person name="Mezzelani A."/>
            <person name="Milanesi L."/>
        </authorList>
    </citation>
    <scope>NUCLEOTIDE SEQUENCE [LARGE SCALE GENOMIC DNA]</scope>
    <source>
        <strain evidence="2 3">R7</strain>
        <plasmid evidence="2">pPDG1</plasmid>
    </source>
</reference>
<dbReference type="Proteomes" id="UP000028488">
    <property type="component" value="Plasmid pPDG1"/>
</dbReference>
<geneLocation type="plasmid" evidence="2 3">
    <name>pPDG1</name>
</geneLocation>